<keyword evidence="2 8" id="KW-0963">Cytoplasm</keyword>
<dbReference type="Pfam" id="PF11734">
    <property type="entry name" value="TilS_C"/>
    <property type="match status" value="1"/>
</dbReference>
<dbReference type="SUPFAM" id="SSF82829">
    <property type="entry name" value="MesJ substrate recognition domain-like"/>
    <property type="match status" value="1"/>
</dbReference>
<dbReference type="PANTHER" id="PTHR43033">
    <property type="entry name" value="TRNA(ILE)-LYSIDINE SYNTHASE-RELATED"/>
    <property type="match status" value="1"/>
</dbReference>
<dbReference type="Pfam" id="PF09179">
    <property type="entry name" value="TilS"/>
    <property type="match status" value="1"/>
</dbReference>
<dbReference type="CDD" id="cd01992">
    <property type="entry name" value="TilS_N"/>
    <property type="match status" value="1"/>
</dbReference>
<dbReference type="AlphaFoldDB" id="A0A420E822"/>
<dbReference type="SUPFAM" id="SSF52402">
    <property type="entry name" value="Adenine nucleotide alpha hydrolases-like"/>
    <property type="match status" value="1"/>
</dbReference>
<dbReference type="InterPro" id="IPR012795">
    <property type="entry name" value="tRNA_Ile_lys_synt_N"/>
</dbReference>
<keyword evidence="4 8" id="KW-0819">tRNA processing</keyword>
<evidence type="ECO:0000313" key="11">
    <source>
        <dbReference type="Proteomes" id="UP000286482"/>
    </source>
</evidence>
<dbReference type="SUPFAM" id="SSF56037">
    <property type="entry name" value="PheT/TilS domain"/>
    <property type="match status" value="1"/>
</dbReference>
<keyword evidence="3 8" id="KW-0436">Ligase</keyword>
<dbReference type="InterPro" id="IPR011063">
    <property type="entry name" value="TilS/TtcA_N"/>
</dbReference>
<comment type="function">
    <text evidence="8">Ligates lysine onto the cytidine present at position 34 of the AUA codon-specific tRNA(Ile) that contains the anticodon CAU, in an ATP-dependent manner. Cytidine is converted to lysidine, thus changing the amino acid specificity of the tRNA from methionine to isoleucine.</text>
</comment>
<evidence type="ECO:0000256" key="1">
    <source>
        <dbReference type="ARBA" id="ARBA00004496"/>
    </source>
</evidence>
<keyword evidence="6 8" id="KW-0067">ATP-binding</keyword>
<dbReference type="InterPro" id="IPR012796">
    <property type="entry name" value="Lysidine-tRNA-synth_C"/>
</dbReference>
<dbReference type="InterPro" id="IPR015262">
    <property type="entry name" value="tRNA_Ile_lys_synt_subst-bd"/>
</dbReference>
<comment type="subcellular location">
    <subcellularLocation>
        <location evidence="1 8">Cytoplasm</location>
    </subcellularLocation>
</comment>
<gene>
    <name evidence="8 10" type="primary">tilS</name>
    <name evidence="10" type="ORF">DBZ36_13985</name>
</gene>
<comment type="domain">
    <text evidence="8">The N-terminal region contains the highly conserved SGGXDS motif, predicted to be a P-loop motif involved in ATP binding.</text>
</comment>
<dbReference type="NCBIfam" id="TIGR02433">
    <property type="entry name" value="lysidine_TilS_C"/>
    <property type="match status" value="1"/>
</dbReference>
<dbReference type="Pfam" id="PF01171">
    <property type="entry name" value="ATP_bind_3"/>
    <property type="match status" value="1"/>
</dbReference>
<reference evidence="10 11" key="1">
    <citation type="submission" date="2018-09" db="EMBL/GenBank/DDBJ databases">
        <authorList>
            <person name="Wang Z."/>
        </authorList>
    </citation>
    <scope>NUCLEOTIDE SEQUENCE [LARGE SCALE GENOMIC DNA]</scope>
    <source>
        <strain evidence="10 11">ALS 81</strain>
    </source>
</reference>
<comment type="similarity">
    <text evidence="8">Belongs to the tRNA(Ile)-lysidine synthase family.</text>
</comment>
<dbReference type="RefSeq" id="WP_120355583.1">
    <property type="nucleotide sequence ID" value="NZ_RAQO01000008.1"/>
</dbReference>
<evidence type="ECO:0000256" key="2">
    <source>
        <dbReference type="ARBA" id="ARBA00022490"/>
    </source>
</evidence>
<dbReference type="GO" id="GO:0032267">
    <property type="term" value="F:tRNA(Ile)-lysidine synthase activity"/>
    <property type="evidence" value="ECO:0007669"/>
    <property type="project" value="UniProtKB-EC"/>
</dbReference>
<comment type="catalytic activity">
    <reaction evidence="7 8">
        <text>cytidine(34) in tRNA(Ile2) + L-lysine + ATP = lysidine(34) in tRNA(Ile2) + AMP + diphosphate + H(+)</text>
        <dbReference type="Rhea" id="RHEA:43744"/>
        <dbReference type="Rhea" id="RHEA-COMP:10625"/>
        <dbReference type="Rhea" id="RHEA-COMP:10670"/>
        <dbReference type="ChEBI" id="CHEBI:15378"/>
        <dbReference type="ChEBI" id="CHEBI:30616"/>
        <dbReference type="ChEBI" id="CHEBI:32551"/>
        <dbReference type="ChEBI" id="CHEBI:33019"/>
        <dbReference type="ChEBI" id="CHEBI:82748"/>
        <dbReference type="ChEBI" id="CHEBI:83665"/>
        <dbReference type="ChEBI" id="CHEBI:456215"/>
        <dbReference type="EC" id="6.3.4.19"/>
    </reaction>
</comment>
<comment type="caution">
    <text evidence="10">The sequence shown here is derived from an EMBL/GenBank/DDBJ whole genome shotgun (WGS) entry which is preliminary data.</text>
</comment>
<name>A0A420E822_9ALTE</name>
<feature type="binding site" evidence="8">
    <location>
        <begin position="45"/>
        <end position="50"/>
    </location>
    <ligand>
        <name>ATP</name>
        <dbReference type="ChEBI" id="CHEBI:30616"/>
    </ligand>
</feature>
<dbReference type="GO" id="GO:0005737">
    <property type="term" value="C:cytoplasm"/>
    <property type="evidence" value="ECO:0007669"/>
    <property type="project" value="UniProtKB-SubCell"/>
</dbReference>
<evidence type="ECO:0000259" key="9">
    <source>
        <dbReference type="SMART" id="SM00977"/>
    </source>
</evidence>
<evidence type="ECO:0000313" key="10">
    <source>
        <dbReference type="EMBL" id="RKF15497.1"/>
    </source>
</evidence>
<evidence type="ECO:0000256" key="4">
    <source>
        <dbReference type="ARBA" id="ARBA00022694"/>
    </source>
</evidence>
<dbReference type="GO" id="GO:0005524">
    <property type="term" value="F:ATP binding"/>
    <property type="evidence" value="ECO:0007669"/>
    <property type="project" value="UniProtKB-UniRule"/>
</dbReference>
<evidence type="ECO:0000256" key="3">
    <source>
        <dbReference type="ARBA" id="ARBA00022598"/>
    </source>
</evidence>
<dbReference type="EC" id="6.3.4.19" evidence="8"/>
<dbReference type="PANTHER" id="PTHR43033:SF1">
    <property type="entry name" value="TRNA(ILE)-LYSIDINE SYNTHASE-RELATED"/>
    <property type="match status" value="1"/>
</dbReference>
<dbReference type="HAMAP" id="MF_01161">
    <property type="entry name" value="tRNA_Ile_lys_synt"/>
    <property type="match status" value="1"/>
</dbReference>
<dbReference type="Proteomes" id="UP000286482">
    <property type="component" value="Unassembled WGS sequence"/>
</dbReference>
<proteinExistence type="inferred from homology"/>
<dbReference type="GO" id="GO:0006400">
    <property type="term" value="P:tRNA modification"/>
    <property type="evidence" value="ECO:0007669"/>
    <property type="project" value="UniProtKB-UniRule"/>
</dbReference>
<evidence type="ECO:0000256" key="7">
    <source>
        <dbReference type="ARBA" id="ARBA00048539"/>
    </source>
</evidence>
<dbReference type="InterPro" id="IPR014729">
    <property type="entry name" value="Rossmann-like_a/b/a_fold"/>
</dbReference>
<evidence type="ECO:0000256" key="5">
    <source>
        <dbReference type="ARBA" id="ARBA00022741"/>
    </source>
</evidence>
<dbReference type="SMART" id="SM00977">
    <property type="entry name" value="TilS_C"/>
    <property type="match status" value="1"/>
</dbReference>
<organism evidence="10 11">
    <name type="scientific">Alginatibacterium sediminis</name>
    <dbReference type="NCBI Taxonomy" id="2164068"/>
    <lineage>
        <taxon>Bacteria</taxon>
        <taxon>Pseudomonadati</taxon>
        <taxon>Pseudomonadota</taxon>
        <taxon>Gammaproteobacteria</taxon>
        <taxon>Alteromonadales</taxon>
        <taxon>Alteromonadaceae</taxon>
        <taxon>Alginatibacterium</taxon>
    </lineage>
</organism>
<keyword evidence="11" id="KW-1185">Reference proteome</keyword>
<sequence>MATAKSNSSTSVAACNQAAHSLQSHFENQVRRLPNKLTKLVIGFSGGLDSTVLLNLCHQNAIALQAFSIKVVHVDHGQSEKAARWGEFCRELCQSYGFEFVLAKVQVNNMARHSLEALLRDARYQQLALHVDQHTALLTGHHCDDQLETFVLNLKRGSGVLGLASMPELRVFSEGVLFRPLLEINRSQLEAYAQTQNLAWVEDESNTDQAFDRNYIRHTLSPLLLARWPGFQKSLTRSTQLLQESQGLLDELAQQDLLELTKRGKRQDALEIKPLLQLSVARRNNVLRYWLHRKGLSPSHALLAQLWKQIAAKADAKLSLDIGNHALKRYNEHLYLYQLDSFEPQNLDLEPADFAQSSEIVFGKQCLSWKDGGHLRKPSSDLKVQIKFRADFENPSMRIAGRAGSRSLKKLLQEFGVAPWLRAQLPLLCYDNEIVAIADLAVCEGWYIKQPTGLALYLNVCDHTYVDPPR</sequence>
<dbReference type="InterPro" id="IPR012094">
    <property type="entry name" value="tRNA_Ile_lys_synt"/>
</dbReference>
<protein>
    <recommendedName>
        <fullName evidence="8">tRNA(Ile)-lysidine synthase</fullName>
        <ecNumber evidence="8">6.3.4.19</ecNumber>
    </recommendedName>
    <alternativeName>
        <fullName evidence="8">tRNA(Ile)-2-lysyl-cytidine synthase</fullName>
    </alternativeName>
    <alternativeName>
        <fullName evidence="8">tRNA(Ile)-lysidine synthetase</fullName>
    </alternativeName>
</protein>
<feature type="domain" description="Lysidine-tRNA(Ile) synthetase C-terminal" evidence="9">
    <location>
        <begin position="384"/>
        <end position="458"/>
    </location>
</feature>
<accession>A0A420E822</accession>
<evidence type="ECO:0000256" key="6">
    <source>
        <dbReference type="ARBA" id="ARBA00022840"/>
    </source>
</evidence>
<dbReference type="Gene3D" id="3.40.50.620">
    <property type="entry name" value="HUPs"/>
    <property type="match status" value="1"/>
</dbReference>
<dbReference type="EMBL" id="RAQO01000008">
    <property type="protein sequence ID" value="RKF15497.1"/>
    <property type="molecule type" value="Genomic_DNA"/>
</dbReference>
<dbReference type="OrthoDB" id="9807403at2"/>
<dbReference type="NCBIfam" id="TIGR02432">
    <property type="entry name" value="lysidine_TilS_N"/>
    <property type="match status" value="1"/>
</dbReference>
<keyword evidence="5 8" id="KW-0547">Nucleotide-binding</keyword>
<dbReference type="Gene3D" id="1.20.59.20">
    <property type="match status" value="1"/>
</dbReference>
<evidence type="ECO:0000256" key="8">
    <source>
        <dbReference type="HAMAP-Rule" id="MF_01161"/>
    </source>
</evidence>